<dbReference type="PANTHER" id="PTHR31632">
    <property type="entry name" value="IRON TRANSPORTER FTH1"/>
    <property type="match status" value="1"/>
</dbReference>
<feature type="transmembrane region" description="Helical" evidence="6">
    <location>
        <begin position="571"/>
        <end position="594"/>
    </location>
</feature>
<comment type="similarity">
    <text evidence="2">Belongs to the oxidase-dependent Fe transporter (OFeT) (TC 9.A.10.1) family.</text>
</comment>
<dbReference type="PANTHER" id="PTHR31632:SF2">
    <property type="entry name" value="PLASMA MEMBRANE IRON PERMEASE"/>
    <property type="match status" value="1"/>
</dbReference>
<dbReference type="Pfam" id="PF03239">
    <property type="entry name" value="FTR1"/>
    <property type="match status" value="1"/>
</dbReference>
<name>A0ABR8PMP2_9BACL</name>
<feature type="transmembrane region" description="Helical" evidence="6">
    <location>
        <begin position="384"/>
        <end position="406"/>
    </location>
</feature>
<keyword evidence="8" id="KW-1185">Reference proteome</keyword>
<evidence type="ECO:0000313" key="7">
    <source>
        <dbReference type="EMBL" id="MBD7909432.1"/>
    </source>
</evidence>
<evidence type="ECO:0000256" key="2">
    <source>
        <dbReference type="ARBA" id="ARBA00008333"/>
    </source>
</evidence>
<dbReference type="InterPro" id="IPR004923">
    <property type="entry name" value="FTR1/Fip1/EfeU"/>
</dbReference>
<evidence type="ECO:0000256" key="4">
    <source>
        <dbReference type="ARBA" id="ARBA00022989"/>
    </source>
</evidence>
<organism evidence="7 8">
    <name type="scientific">Sporosarcina gallistercoris</name>
    <dbReference type="NCBI Taxonomy" id="2762245"/>
    <lineage>
        <taxon>Bacteria</taxon>
        <taxon>Bacillati</taxon>
        <taxon>Bacillota</taxon>
        <taxon>Bacilli</taxon>
        <taxon>Bacillales</taxon>
        <taxon>Caryophanaceae</taxon>
        <taxon>Sporosarcina</taxon>
    </lineage>
</organism>
<evidence type="ECO:0000313" key="8">
    <source>
        <dbReference type="Proteomes" id="UP000659496"/>
    </source>
</evidence>
<sequence>MNTLHTAAVLCLPASLVFRKEAISVNRYSVFCKQVLLIAVLLLSLLPVSLAHAETPSYSDLYIAIGDAIMASKQDDKLAADIALEEFKAAWKQEDHVAEESKQVVSALKEAEQAEGSAQRLEALTVLSKALHALEKAENPVDEQVERLAFEKAVSPDLEKLGDAIRSGDIEAIRASEKKFLATWTRNERPVREQSIAAYGAIETQMAFLRIALAEDSPNQADLEQTYTALQQAITSFAAGETAQASVPVTDASLETLTSLLADSRAALAEEDPDTAVAKLREFITSWPNVEGQIRTRDAALYTEIESQLPLLAGQLTSENADRSKISGEIASLQQKIELIQESTSYTFWDSALILLREGLEALLIIIGLVAFLKKAGQPQLSKWIYTGSAAGIGASIIAAILMTTLLNSVTIGSSREIMEGVIGLAAAAMMIGIGAWLHRKSSVTAWNDYIARQMGTAISSRSAWAIGLLSFLTVFREGAETVVFYVGIAPNMELTEFLLGIAVALVILAAVAIVLLKAGSRIPIHRLFTVATVFIYALAFKIIGVSIHTLQLTDVFPSSIVNGLPVMSAIGFYPTWETIAGQFVLVLTIAAMFMMKKRLPARNTVSS</sequence>
<feature type="transmembrane region" description="Helical" evidence="6">
    <location>
        <begin position="352"/>
        <end position="372"/>
    </location>
</feature>
<evidence type="ECO:0000256" key="5">
    <source>
        <dbReference type="ARBA" id="ARBA00023136"/>
    </source>
</evidence>
<proteinExistence type="inferred from homology"/>
<keyword evidence="5 6" id="KW-0472">Membrane</keyword>
<feature type="transmembrane region" description="Helical" evidence="6">
    <location>
        <begin position="498"/>
        <end position="517"/>
    </location>
</feature>
<feature type="transmembrane region" description="Helical" evidence="6">
    <location>
        <begin position="418"/>
        <end position="438"/>
    </location>
</feature>
<reference evidence="7 8" key="1">
    <citation type="submission" date="2020-08" db="EMBL/GenBank/DDBJ databases">
        <title>A Genomic Blueprint of the Chicken Gut Microbiome.</title>
        <authorList>
            <person name="Gilroy R."/>
            <person name="Ravi A."/>
            <person name="Getino M."/>
            <person name="Pursley I."/>
            <person name="Horton D.L."/>
            <person name="Alikhan N.-F."/>
            <person name="Baker D."/>
            <person name="Gharbi K."/>
            <person name="Hall N."/>
            <person name="Watson M."/>
            <person name="Adriaenssens E.M."/>
            <person name="Foster-Nyarko E."/>
            <person name="Jarju S."/>
            <person name="Secka A."/>
            <person name="Antonio M."/>
            <person name="Oren A."/>
            <person name="Chaudhuri R."/>
            <person name="La Ragione R.M."/>
            <person name="Hildebrand F."/>
            <person name="Pallen M.J."/>
        </authorList>
    </citation>
    <scope>NUCLEOTIDE SEQUENCE [LARGE SCALE GENOMIC DNA]</scope>
    <source>
        <strain evidence="7 8">Sa3CUA8</strain>
    </source>
</reference>
<accession>A0ABR8PMP2</accession>
<evidence type="ECO:0000256" key="1">
    <source>
        <dbReference type="ARBA" id="ARBA00004141"/>
    </source>
</evidence>
<protein>
    <submittedName>
        <fullName evidence="7">FTR1 family protein</fullName>
    </submittedName>
</protein>
<dbReference type="Proteomes" id="UP000659496">
    <property type="component" value="Unassembled WGS sequence"/>
</dbReference>
<feature type="transmembrane region" description="Helical" evidence="6">
    <location>
        <begin position="459"/>
        <end position="478"/>
    </location>
</feature>
<feature type="transmembrane region" description="Helical" evidence="6">
    <location>
        <begin position="529"/>
        <end position="551"/>
    </location>
</feature>
<dbReference type="EMBL" id="JACSQY010000013">
    <property type="protein sequence ID" value="MBD7909432.1"/>
    <property type="molecule type" value="Genomic_DNA"/>
</dbReference>
<evidence type="ECO:0000256" key="6">
    <source>
        <dbReference type="SAM" id="Phobius"/>
    </source>
</evidence>
<gene>
    <name evidence="7" type="ORF">H9659_13930</name>
</gene>
<keyword evidence="3 6" id="KW-0812">Transmembrane</keyword>
<keyword evidence="4 6" id="KW-1133">Transmembrane helix</keyword>
<evidence type="ECO:0000256" key="3">
    <source>
        <dbReference type="ARBA" id="ARBA00022692"/>
    </source>
</evidence>
<comment type="subcellular location">
    <subcellularLocation>
        <location evidence="1">Membrane</location>
        <topology evidence="1">Multi-pass membrane protein</topology>
    </subcellularLocation>
</comment>
<comment type="caution">
    <text evidence="7">The sequence shown here is derived from an EMBL/GenBank/DDBJ whole genome shotgun (WGS) entry which is preliminary data.</text>
</comment>